<dbReference type="OrthoDB" id="9805185at2"/>
<dbReference type="Proteomes" id="UP000290365">
    <property type="component" value="Chromosome"/>
</dbReference>
<dbReference type="InterPro" id="IPR046348">
    <property type="entry name" value="SIS_dom_sf"/>
</dbReference>
<dbReference type="KEGG" id="kbs:EPA93_17970"/>
<protein>
    <submittedName>
        <fullName evidence="2">Sugar isomerase domain-containing protein</fullName>
    </submittedName>
</protein>
<dbReference type="PANTHER" id="PTHR30390:SF7">
    <property type="entry name" value="PHOSPHOHEPTOSE ISOMERASE"/>
    <property type="match status" value="1"/>
</dbReference>
<accession>A0A4P6JQR5</accession>
<dbReference type="SUPFAM" id="SSF53697">
    <property type="entry name" value="SIS domain"/>
    <property type="match status" value="1"/>
</dbReference>
<dbReference type="CDD" id="cd05013">
    <property type="entry name" value="SIS_RpiR"/>
    <property type="match status" value="1"/>
</dbReference>
<reference evidence="2 3" key="1">
    <citation type="submission" date="2019-01" db="EMBL/GenBank/DDBJ databases">
        <title>Ktedonosporobacter rubrisoli SCAWS-G2.</title>
        <authorList>
            <person name="Huang Y."/>
            <person name="Yan B."/>
        </authorList>
    </citation>
    <scope>NUCLEOTIDE SEQUENCE [LARGE SCALE GENOMIC DNA]</scope>
    <source>
        <strain evidence="2 3">SCAWS-G2</strain>
    </source>
</reference>
<dbReference type="PANTHER" id="PTHR30390">
    <property type="entry name" value="SEDOHEPTULOSE 7-PHOSPHATE ISOMERASE / DNAA INITIATOR-ASSOCIATING FACTOR FOR REPLICATION INITIATION"/>
    <property type="match status" value="1"/>
</dbReference>
<proteinExistence type="predicted"/>
<dbReference type="InterPro" id="IPR050099">
    <property type="entry name" value="SIS_GmhA/DiaA_subfam"/>
</dbReference>
<dbReference type="GO" id="GO:0097367">
    <property type="term" value="F:carbohydrate derivative binding"/>
    <property type="evidence" value="ECO:0007669"/>
    <property type="project" value="InterPro"/>
</dbReference>
<dbReference type="InterPro" id="IPR035472">
    <property type="entry name" value="RpiR-like_SIS"/>
</dbReference>
<organism evidence="2 3">
    <name type="scientific">Ktedonosporobacter rubrisoli</name>
    <dbReference type="NCBI Taxonomy" id="2509675"/>
    <lineage>
        <taxon>Bacteria</taxon>
        <taxon>Bacillati</taxon>
        <taxon>Chloroflexota</taxon>
        <taxon>Ktedonobacteria</taxon>
        <taxon>Ktedonobacterales</taxon>
        <taxon>Ktedonosporobacteraceae</taxon>
        <taxon>Ktedonosporobacter</taxon>
    </lineage>
</organism>
<evidence type="ECO:0000313" key="3">
    <source>
        <dbReference type="Proteomes" id="UP000290365"/>
    </source>
</evidence>
<keyword evidence="3" id="KW-1185">Reference proteome</keyword>
<dbReference type="GO" id="GO:0016853">
    <property type="term" value="F:isomerase activity"/>
    <property type="evidence" value="ECO:0007669"/>
    <property type="project" value="UniProtKB-KW"/>
</dbReference>
<dbReference type="EMBL" id="CP035758">
    <property type="protein sequence ID" value="QBD77777.1"/>
    <property type="molecule type" value="Genomic_DNA"/>
</dbReference>
<dbReference type="GO" id="GO:1901135">
    <property type="term" value="P:carbohydrate derivative metabolic process"/>
    <property type="evidence" value="ECO:0007669"/>
    <property type="project" value="InterPro"/>
</dbReference>
<name>A0A4P6JQR5_KTERU</name>
<dbReference type="AlphaFoldDB" id="A0A4P6JQR5"/>
<keyword evidence="2" id="KW-0413">Isomerase</keyword>
<dbReference type="Pfam" id="PF13580">
    <property type="entry name" value="SIS_2"/>
    <property type="match status" value="1"/>
</dbReference>
<gene>
    <name evidence="2" type="ORF">EPA93_17970</name>
</gene>
<dbReference type="NCBIfam" id="NF002805">
    <property type="entry name" value="PRK02947.1"/>
    <property type="match status" value="1"/>
</dbReference>
<sequence>MPENQKMGMELFRQESAKRVDRMIQTQSAAIRQAARIFADCLENNGVIQTFGTGHSRAFAMELADRAGGLVPVNKMDLEHLALHANWPLEKVMSPEIERDLEAGKALLSCYQIEPQDTFLISSNSGVNKAVIECAQQIKERGHTLVAVTSLEHTKQVDSRHPSGKKLYELADIVIDNCGPFGDALLTLPGGIQACSTSSITGALIAQMLTAEIIGLLLDKGIVPPVLISNNVPGGIEHDEKLFQQYAGRVQLH</sequence>
<evidence type="ECO:0000259" key="1">
    <source>
        <dbReference type="PROSITE" id="PS51464"/>
    </source>
</evidence>
<dbReference type="InterPro" id="IPR001347">
    <property type="entry name" value="SIS_dom"/>
</dbReference>
<feature type="domain" description="SIS" evidence="1">
    <location>
        <begin position="38"/>
        <end position="224"/>
    </location>
</feature>
<evidence type="ECO:0000313" key="2">
    <source>
        <dbReference type="EMBL" id="QBD77777.1"/>
    </source>
</evidence>
<dbReference type="Gene3D" id="3.40.50.10490">
    <property type="entry name" value="Glucose-6-phosphate isomerase like protein, domain 1"/>
    <property type="match status" value="1"/>
</dbReference>
<dbReference type="PROSITE" id="PS51464">
    <property type="entry name" value="SIS"/>
    <property type="match status" value="1"/>
</dbReference>